<sequence>MKTVTRSSLLLSRQKKPANLNMLCMRTHKNPENNGIADDTLAETTIGDDSSIQGHANSHQGEIKDLPQQVYPTPAQLNTQKVDASVTFVRNSLYASQEEI</sequence>
<gene>
    <name evidence="1" type="ORF">EB796_019510</name>
</gene>
<evidence type="ECO:0000313" key="2">
    <source>
        <dbReference type="Proteomes" id="UP000593567"/>
    </source>
</evidence>
<name>A0A7J7J820_BUGNE</name>
<reference evidence="1" key="1">
    <citation type="submission" date="2020-06" db="EMBL/GenBank/DDBJ databases">
        <title>Draft genome of Bugula neritina, a colonial animal packing powerful symbionts and potential medicines.</title>
        <authorList>
            <person name="Rayko M."/>
        </authorList>
    </citation>
    <scope>NUCLEOTIDE SEQUENCE [LARGE SCALE GENOMIC DNA]</scope>
    <source>
        <strain evidence="1">Kwan_BN1</strain>
    </source>
</reference>
<proteinExistence type="predicted"/>
<accession>A0A7J7J820</accession>
<organism evidence="1 2">
    <name type="scientific">Bugula neritina</name>
    <name type="common">Brown bryozoan</name>
    <name type="synonym">Sertularia neritina</name>
    <dbReference type="NCBI Taxonomy" id="10212"/>
    <lineage>
        <taxon>Eukaryota</taxon>
        <taxon>Metazoa</taxon>
        <taxon>Spiralia</taxon>
        <taxon>Lophotrochozoa</taxon>
        <taxon>Bryozoa</taxon>
        <taxon>Gymnolaemata</taxon>
        <taxon>Cheilostomatida</taxon>
        <taxon>Flustrina</taxon>
        <taxon>Buguloidea</taxon>
        <taxon>Bugulidae</taxon>
        <taxon>Bugula</taxon>
    </lineage>
</organism>
<protein>
    <submittedName>
        <fullName evidence="1">Uncharacterized protein</fullName>
    </submittedName>
</protein>
<dbReference type="Proteomes" id="UP000593567">
    <property type="component" value="Unassembled WGS sequence"/>
</dbReference>
<comment type="caution">
    <text evidence="1">The sequence shown here is derived from an EMBL/GenBank/DDBJ whole genome shotgun (WGS) entry which is preliminary data.</text>
</comment>
<keyword evidence="2" id="KW-1185">Reference proteome</keyword>
<dbReference type="EMBL" id="VXIV02002884">
    <property type="protein sequence ID" value="KAF6022183.1"/>
    <property type="molecule type" value="Genomic_DNA"/>
</dbReference>
<evidence type="ECO:0000313" key="1">
    <source>
        <dbReference type="EMBL" id="KAF6022183.1"/>
    </source>
</evidence>
<dbReference type="AlphaFoldDB" id="A0A7J7J820"/>